<evidence type="ECO:0000256" key="2">
    <source>
        <dbReference type="SAM" id="SignalP"/>
    </source>
</evidence>
<dbReference type="Proteomes" id="UP001596523">
    <property type="component" value="Unassembled WGS sequence"/>
</dbReference>
<keyword evidence="2" id="KW-0732">Signal</keyword>
<proteinExistence type="predicted"/>
<sequence length="123" mass="12502">MYKTRMMTAAGIGIAALGLSVFGASAASAAPVFKADDSKIQVVDQKTGKTMTPAEVAKATGGKVTVSPETSDKSTQGKKHAHSRHGDPKVVVVDQKTGKTMTPAEVAKATGGKVTVTTSKSGK</sequence>
<accession>A0ABW2JVZ2</accession>
<gene>
    <name evidence="3" type="ORF">ACFQVC_35645</name>
</gene>
<evidence type="ECO:0000313" key="3">
    <source>
        <dbReference type="EMBL" id="MFC7309533.1"/>
    </source>
</evidence>
<name>A0ABW2JVZ2_9ACTN</name>
<feature type="chain" id="PRO_5047343770" evidence="2">
    <location>
        <begin position="30"/>
        <end position="123"/>
    </location>
</feature>
<evidence type="ECO:0000256" key="1">
    <source>
        <dbReference type="SAM" id="MobiDB-lite"/>
    </source>
</evidence>
<keyword evidence="4" id="KW-1185">Reference proteome</keyword>
<protein>
    <submittedName>
        <fullName evidence="3">Uncharacterized protein</fullName>
    </submittedName>
</protein>
<dbReference type="EMBL" id="JBHTCF010000022">
    <property type="protein sequence ID" value="MFC7309533.1"/>
    <property type="molecule type" value="Genomic_DNA"/>
</dbReference>
<feature type="region of interest" description="Disordered" evidence="1">
    <location>
        <begin position="46"/>
        <end position="123"/>
    </location>
</feature>
<dbReference type="RefSeq" id="WP_381838535.1">
    <property type="nucleotide sequence ID" value="NZ_JBHTCF010000022.1"/>
</dbReference>
<evidence type="ECO:0000313" key="4">
    <source>
        <dbReference type="Proteomes" id="UP001596523"/>
    </source>
</evidence>
<reference evidence="4" key="1">
    <citation type="journal article" date="2019" name="Int. J. Syst. Evol. Microbiol.">
        <title>The Global Catalogue of Microorganisms (GCM) 10K type strain sequencing project: providing services to taxonomists for standard genome sequencing and annotation.</title>
        <authorList>
            <consortium name="The Broad Institute Genomics Platform"/>
            <consortium name="The Broad Institute Genome Sequencing Center for Infectious Disease"/>
            <person name="Wu L."/>
            <person name="Ma J."/>
        </authorList>
    </citation>
    <scope>NUCLEOTIDE SEQUENCE [LARGE SCALE GENOMIC DNA]</scope>
    <source>
        <strain evidence="4">SYNS20</strain>
    </source>
</reference>
<comment type="caution">
    <text evidence="3">The sequence shown here is derived from an EMBL/GenBank/DDBJ whole genome shotgun (WGS) entry which is preliminary data.</text>
</comment>
<organism evidence="3 4">
    <name type="scientific">Streptomyces monticola</name>
    <dbReference type="NCBI Taxonomy" id="2666263"/>
    <lineage>
        <taxon>Bacteria</taxon>
        <taxon>Bacillati</taxon>
        <taxon>Actinomycetota</taxon>
        <taxon>Actinomycetes</taxon>
        <taxon>Kitasatosporales</taxon>
        <taxon>Streptomycetaceae</taxon>
        <taxon>Streptomyces</taxon>
    </lineage>
</organism>
<feature type="signal peptide" evidence="2">
    <location>
        <begin position="1"/>
        <end position="29"/>
    </location>
</feature>